<dbReference type="EMBL" id="JAMKFB020000017">
    <property type="protein sequence ID" value="KAL0170758.1"/>
    <property type="molecule type" value="Genomic_DNA"/>
</dbReference>
<gene>
    <name evidence="2" type="ORF">M9458_035354</name>
</gene>
<comment type="caution">
    <text evidence="2">The sequence shown here is derived from an EMBL/GenBank/DDBJ whole genome shotgun (WGS) entry which is preliminary data.</text>
</comment>
<evidence type="ECO:0000256" key="1">
    <source>
        <dbReference type="SAM" id="MobiDB-lite"/>
    </source>
</evidence>
<dbReference type="AlphaFoldDB" id="A0ABD0P9J6"/>
<evidence type="ECO:0000313" key="2">
    <source>
        <dbReference type="EMBL" id="KAL0170758.1"/>
    </source>
</evidence>
<protein>
    <recommendedName>
        <fullName evidence="4">MHC class I antigen</fullName>
    </recommendedName>
</protein>
<feature type="region of interest" description="Disordered" evidence="1">
    <location>
        <begin position="33"/>
        <end position="59"/>
    </location>
</feature>
<evidence type="ECO:0008006" key="4">
    <source>
        <dbReference type="Google" id="ProtNLM"/>
    </source>
</evidence>
<evidence type="ECO:0000313" key="3">
    <source>
        <dbReference type="Proteomes" id="UP001529510"/>
    </source>
</evidence>
<name>A0ABD0P9J6_CIRMR</name>
<keyword evidence="3" id="KW-1185">Reference proteome</keyword>
<organism evidence="2 3">
    <name type="scientific">Cirrhinus mrigala</name>
    <name type="common">Mrigala</name>
    <dbReference type="NCBI Taxonomy" id="683832"/>
    <lineage>
        <taxon>Eukaryota</taxon>
        <taxon>Metazoa</taxon>
        <taxon>Chordata</taxon>
        <taxon>Craniata</taxon>
        <taxon>Vertebrata</taxon>
        <taxon>Euteleostomi</taxon>
        <taxon>Actinopterygii</taxon>
        <taxon>Neopterygii</taxon>
        <taxon>Teleostei</taxon>
        <taxon>Ostariophysi</taxon>
        <taxon>Cypriniformes</taxon>
        <taxon>Cyprinidae</taxon>
        <taxon>Labeoninae</taxon>
        <taxon>Labeonini</taxon>
        <taxon>Cirrhinus</taxon>
    </lineage>
</organism>
<feature type="non-terminal residue" evidence="2">
    <location>
        <position position="1"/>
    </location>
</feature>
<feature type="non-terminal residue" evidence="2">
    <location>
        <position position="74"/>
    </location>
</feature>
<dbReference type="Proteomes" id="UP001529510">
    <property type="component" value="Unassembled WGS sequence"/>
</dbReference>
<sequence>GSVQDVQRGHGLLHISSDHLELRCGGNDLYPLEGSAPAPAGLSDHDQRSHGPGLHQVPARVDRLAHPRCYISLR</sequence>
<accession>A0ABD0P9J6</accession>
<proteinExistence type="predicted"/>
<reference evidence="2 3" key="1">
    <citation type="submission" date="2024-05" db="EMBL/GenBank/DDBJ databases">
        <title>Genome sequencing and assembly of Indian major carp, Cirrhinus mrigala (Hamilton, 1822).</title>
        <authorList>
            <person name="Mohindra V."/>
            <person name="Chowdhury L.M."/>
            <person name="Lal K."/>
            <person name="Jena J.K."/>
        </authorList>
    </citation>
    <scope>NUCLEOTIDE SEQUENCE [LARGE SCALE GENOMIC DNA]</scope>
    <source>
        <strain evidence="2">CM1030</strain>
        <tissue evidence="2">Blood</tissue>
    </source>
</reference>